<protein>
    <submittedName>
        <fullName evidence="2">Uncharacterized protein</fullName>
    </submittedName>
</protein>
<feature type="transmembrane region" description="Helical" evidence="1">
    <location>
        <begin position="74"/>
        <end position="93"/>
    </location>
</feature>
<dbReference type="RefSeq" id="WP_229340748.1">
    <property type="nucleotide sequence ID" value="NZ_JAJBZG010000005.1"/>
</dbReference>
<dbReference type="AlphaFoldDB" id="A0A9X1LJR0"/>
<keyword evidence="1" id="KW-0812">Transmembrane</keyword>
<keyword evidence="1" id="KW-0472">Membrane</keyword>
<name>A0A9X1LJR0_9FLAO</name>
<gene>
    <name evidence="2" type="ORF">LGQ90_10135</name>
</gene>
<sequence length="102" mass="11487">MKILLWISAALLFLAVFSFPIGYYTLLRLIVSLTAVLLCFKVIKDDNTLVMVISGIIALLFNPVFPIYLGEKSIWMPIDIITACFFIYVAITYKSSKSIESV</sequence>
<proteinExistence type="predicted"/>
<dbReference type="InterPro" id="IPR046548">
    <property type="entry name" value="DUF6804"/>
</dbReference>
<evidence type="ECO:0000256" key="1">
    <source>
        <dbReference type="SAM" id="Phobius"/>
    </source>
</evidence>
<evidence type="ECO:0000313" key="3">
    <source>
        <dbReference type="Proteomes" id="UP001139414"/>
    </source>
</evidence>
<dbReference type="Pfam" id="PF20619">
    <property type="entry name" value="DUF6804"/>
    <property type="match status" value="1"/>
</dbReference>
<dbReference type="EMBL" id="JAJBZG010000005">
    <property type="protein sequence ID" value="MCB7481618.1"/>
    <property type="molecule type" value="Genomic_DNA"/>
</dbReference>
<keyword evidence="3" id="KW-1185">Reference proteome</keyword>
<organism evidence="2 3">
    <name type="scientific">Christiangramia sediminis</name>
    <dbReference type="NCBI Taxonomy" id="2881336"/>
    <lineage>
        <taxon>Bacteria</taxon>
        <taxon>Pseudomonadati</taxon>
        <taxon>Bacteroidota</taxon>
        <taxon>Flavobacteriia</taxon>
        <taxon>Flavobacteriales</taxon>
        <taxon>Flavobacteriaceae</taxon>
        <taxon>Christiangramia</taxon>
    </lineage>
</organism>
<feature type="transmembrane region" description="Helical" evidence="1">
    <location>
        <begin position="50"/>
        <end position="68"/>
    </location>
</feature>
<evidence type="ECO:0000313" key="2">
    <source>
        <dbReference type="EMBL" id="MCB7481618.1"/>
    </source>
</evidence>
<reference evidence="2" key="1">
    <citation type="submission" date="2021-10" db="EMBL/GenBank/DDBJ databases">
        <title>Gramella sp. ASW11-100T, isolated from marine sediment.</title>
        <authorList>
            <person name="Xia C."/>
        </authorList>
    </citation>
    <scope>NUCLEOTIDE SEQUENCE</scope>
    <source>
        <strain evidence="2">ASW11-100</strain>
    </source>
</reference>
<keyword evidence="1" id="KW-1133">Transmembrane helix</keyword>
<accession>A0A9X1LJR0</accession>
<dbReference type="Proteomes" id="UP001139414">
    <property type="component" value="Unassembled WGS sequence"/>
</dbReference>
<comment type="caution">
    <text evidence="2">The sequence shown here is derived from an EMBL/GenBank/DDBJ whole genome shotgun (WGS) entry which is preliminary data.</text>
</comment>